<comment type="similarity">
    <text evidence="1 5">Belongs to the EF-1-beta/EF-1-delta family.</text>
</comment>
<evidence type="ECO:0000256" key="4">
    <source>
        <dbReference type="ARBA" id="ARBA00039378"/>
    </source>
</evidence>
<evidence type="ECO:0000256" key="2">
    <source>
        <dbReference type="ARBA" id="ARBA00022768"/>
    </source>
</evidence>
<evidence type="ECO:0000313" key="11">
    <source>
        <dbReference type="Proteomes" id="UP000829720"/>
    </source>
</evidence>
<dbReference type="Gene3D" id="3.30.70.60">
    <property type="match status" value="1"/>
</dbReference>
<keyword evidence="6" id="KW-0175">Coiled coil</keyword>
<comment type="caution">
    <text evidence="10">The sequence shown here is derived from an EMBL/GenBank/DDBJ whole genome shotgun (WGS) entry which is preliminary data.</text>
</comment>
<dbReference type="CDD" id="cd00292">
    <property type="entry name" value="EF1B"/>
    <property type="match status" value="1"/>
</dbReference>
<proteinExistence type="inferred from homology"/>
<dbReference type="Pfam" id="PF00736">
    <property type="entry name" value="EF1_GNE"/>
    <property type="match status" value="1"/>
</dbReference>
<evidence type="ECO:0000259" key="8">
    <source>
        <dbReference type="SMART" id="SM00888"/>
    </source>
</evidence>
<dbReference type="Proteomes" id="UP000829720">
    <property type="component" value="Unassembled WGS sequence"/>
</dbReference>
<evidence type="ECO:0000256" key="5">
    <source>
        <dbReference type="RuleBase" id="RU003791"/>
    </source>
</evidence>
<dbReference type="InterPro" id="IPR014717">
    <property type="entry name" value="Transl_elong_EF1B/ribsomal_bS6"/>
</dbReference>
<dbReference type="GO" id="GO:0003746">
    <property type="term" value="F:translation elongation factor activity"/>
    <property type="evidence" value="ECO:0007669"/>
    <property type="project" value="UniProtKB-KW"/>
</dbReference>
<dbReference type="SUPFAM" id="SSF54984">
    <property type="entry name" value="eEF-1beta-like"/>
    <property type="match status" value="1"/>
</dbReference>
<protein>
    <recommendedName>
        <fullName evidence="4">Elongation factor 1-delta</fullName>
    </recommendedName>
</protein>
<feature type="coiled-coil region" evidence="6">
    <location>
        <begin position="204"/>
        <end position="238"/>
    </location>
</feature>
<feature type="region of interest" description="Disordered" evidence="7">
    <location>
        <begin position="1"/>
        <end position="29"/>
    </location>
</feature>
<organism evidence="10 11">
    <name type="scientific">Albula goreensis</name>
    <dbReference type="NCBI Taxonomy" id="1534307"/>
    <lineage>
        <taxon>Eukaryota</taxon>
        <taxon>Metazoa</taxon>
        <taxon>Chordata</taxon>
        <taxon>Craniata</taxon>
        <taxon>Vertebrata</taxon>
        <taxon>Euteleostomi</taxon>
        <taxon>Actinopterygii</taxon>
        <taxon>Neopterygii</taxon>
        <taxon>Teleostei</taxon>
        <taxon>Albuliformes</taxon>
        <taxon>Albulidae</taxon>
        <taxon>Albula</taxon>
    </lineage>
</organism>
<dbReference type="PANTHER" id="PTHR11595">
    <property type="entry name" value="EF-HAND AND COILED-COIL DOMAIN-CONTAINING FAMILY MEMBER"/>
    <property type="match status" value="1"/>
</dbReference>
<dbReference type="Pfam" id="PF10587">
    <property type="entry name" value="EF-1_beta_acid"/>
    <property type="match status" value="1"/>
</dbReference>
<accession>A0A8T3CYJ8</accession>
<evidence type="ECO:0000259" key="9">
    <source>
        <dbReference type="SMART" id="SM01182"/>
    </source>
</evidence>
<reference evidence="10" key="1">
    <citation type="submission" date="2021-01" db="EMBL/GenBank/DDBJ databases">
        <authorList>
            <person name="Zahm M."/>
            <person name="Roques C."/>
            <person name="Cabau C."/>
            <person name="Klopp C."/>
            <person name="Donnadieu C."/>
            <person name="Jouanno E."/>
            <person name="Lampietro C."/>
            <person name="Louis A."/>
            <person name="Herpin A."/>
            <person name="Echchiki A."/>
            <person name="Berthelot C."/>
            <person name="Parey E."/>
            <person name="Roest-Crollius H."/>
            <person name="Braasch I."/>
            <person name="Postlethwait J."/>
            <person name="Bobe J."/>
            <person name="Montfort J."/>
            <person name="Bouchez O."/>
            <person name="Begum T."/>
            <person name="Mejri S."/>
            <person name="Adams A."/>
            <person name="Chen W.-J."/>
            <person name="Guiguen Y."/>
        </authorList>
    </citation>
    <scope>NUCLEOTIDE SEQUENCE</scope>
    <source>
        <tissue evidence="10">Blood</tissue>
    </source>
</reference>
<sequence length="395" mass="43487">MLNDASVLPAVLTTPTETAPTPGDVPAGEAEQDSLCCFLHPDSERVWLEAPRFHAAERRFRETAAAVTAAETLELADSKAERCLSPEPSLEGDLPTPSMPCPDTMTGVEYLAQEKIWFDKCRYDEAERRFYERMNGPTQSPQETGANTILQDIARARENIQKSLAGMKTSLQHGKGRSRTPQNRRGQPGAAGGAGDQSELASRMKSLELENQSLHKVVEELRSALSKLESRVAVLEKRPAAAPVPAPACAKVAPAPQPKVRAPVEEDDDDDLDLFGSDEEDDAEAERIKEQRVKEYAERKAKKPALIAKSSILLDVKPWDDETDMVKLEECVRSVQADGLLWGSSKLVPVGYGIKKLQIQCVVEDDKVGTDMLEEEITKFEDYVQSVDVAAFNKI</sequence>
<dbReference type="InterPro" id="IPR014038">
    <property type="entry name" value="EF1B_bsu/dsu_GNE"/>
</dbReference>
<evidence type="ECO:0000256" key="6">
    <source>
        <dbReference type="SAM" id="Coils"/>
    </source>
</evidence>
<keyword evidence="11" id="KW-1185">Reference proteome</keyword>
<dbReference type="InterPro" id="IPR036219">
    <property type="entry name" value="eEF-1beta-like_sf"/>
</dbReference>
<dbReference type="FunFam" id="3.30.70.60:FF:000001">
    <property type="entry name" value="Elongation factor 1-beta 1 like"/>
    <property type="match status" value="1"/>
</dbReference>
<dbReference type="GO" id="GO:0005085">
    <property type="term" value="F:guanyl-nucleotide exchange factor activity"/>
    <property type="evidence" value="ECO:0007669"/>
    <property type="project" value="TreeGrafter"/>
</dbReference>
<gene>
    <name evidence="10" type="ORF">AGOR_G00172580</name>
</gene>
<name>A0A8T3CYJ8_9TELE</name>
<evidence type="ECO:0000256" key="1">
    <source>
        <dbReference type="ARBA" id="ARBA00007411"/>
    </source>
</evidence>
<dbReference type="AlphaFoldDB" id="A0A8T3CYJ8"/>
<dbReference type="OrthoDB" id="331763at2759"/>
<evidence type="ECO:0000256" key="3">
    <source>
        <dbReference type="ARBA" id="ARBA00022917"/>
    </source>
</evidence>
<dbReference type="PANTHER" id="PTHR11595:SF26">
    <property type="entry name" value="ELONGATION FACTOR 1-DELTA"/>
    <property type="match status" value="1"/>
</dbReference>
<evidence type="ECO:0000256" key="7">
    <source>
        <dbReference type="SAM" id="MobiDB-lite"/>
    </source>
</evidence>
<dbReference type="SMART" id="SM00888">
    <property type="entry name" value="EF1_GNE"/>
    <property type="match status" value="1"/>
</dbReference>
<dbReference type="SMART" id="SM01182">
    <property type="entry name" value="EF-1_beta_acid"/>
    <property type="match status" value="1"/>
</dbReference>
<feature type="region of interest" description="Disordered" evidence="7">
    <location>
        <begin position="168"/>
        <end position="199"/>
    </location>
</feature>
<keyword evidence="2 5" id="KW-0251">Elongation factor</keyword>
<dbReference type="GO" id="GO:0005853">
    <property type="term" value="C:eukaryotic translation elongation factor 1 complex"/>
    <property type="evidence" value="ECO:0007669"/>
    <property type="project" value="InterPro"/>
</dbReference>
<keyword evidence="3 5" id="KW-0648">Protein biosynthesis</keyword>
<dbReference type="PROSITE" id="PS00824">
    <property type="entry name" value="EF1BD_1"/>
    <property type="match status" value="1"/>
</dbReference>
<dbReference type="InterPro" id="IPR001326">
    <property type="entry name" value="Transl_elong_EF1B_B/D_CS"/>
</dbReference>
<feature type="domain" description="Translation elongation factor EF1B beta/delta subunit guanine nucleotide exchange" evidence="8">
    <location>
        <begin position="309"/>
        <end position="395"/>
    </location>
</feature>
<dbReference type="GO" id="GO:0005829">
    <property type="term" value="C:cytosol"/>
    <property type="evidence" value="ECO:0007669"/>
    <property type="project" value="TreeGrafter"/>
</dbReference>
<feature type="domain" description="Elongation factor 1 beta central acidic region eukaryote" evidence="9">
    <location>
        <begin position="274"/>
        <end position="300"/>
    </location>
</feature>
<dbReference type="EMBL" id="JAERUA010000016">
    <property type="protein sequence ID" value="KAI1888810.1"/>
    <property type="molecule type" value="Genomic_DNA"/>
</dbReference>
<dbReference type="InterPro" id="IPR018940">
    <property type="entry name" value="EF-1_beta_acid_region_euk"/>
</dbReference>
<dbReference type="PROSITE" id="PS00825">
    <property type="entry name" value="EF1BD_2"/>
    <property type="match status" value="1"/>
</dbReference>
<evidence type="ECO:0000313" key="10">
    <source>
        <dbReference type="EMBL" id="KAI1888810.1"/>
    </source>
</evidence>
<dbReference type="InterPro" id="IPR049720">
    <property type="entry name" value="EF1B_bsu/dsu"/>
</dbReference>